<organism evidence="8 9">
    <name type="scientific">Silvanigrella paludirubra</name>
    <dbReference type="NCBI Taxonomy" id="2499159"/>
    <lineage>
        <taxon>Bacteria</taxon>
        <taxon>Pseudomonadati</taxon>
        <taxon>Bdellovibrionota</taxon>
        <taxon>Oligoflexia</taxon>
        <taxon>Silvanigrellales</taxon>
        <taxon>Silvanigrellaceae</taxon>
        <taxon>Silvanigrella</taxon>
    </lineage>
</organism>
<feature type="domain" description="Tyr recombinase" evidence="6">
    <location>
        <begin position="108"/>
        <end position="317"/>
    </location>
</feature>
<sequence>MEKIWDDFNHWVQFLETKDLSPASLREYKRDVRQFLEWLKESGGGYSSAKNIGMSTARNYRENLIAKSHKASTINRRIQSIAAFLSYLDVADKQNPFRNLKQIQIVRTSPKSIDRNESNKVFRFADNLEEKDHGLSLAIVTLLRHAGLRASELVAIRISDLEIREKTGKVLVRKGKGLKERLVPLNLDAREGLKPWLYARNDILKKIEERFLKKGKEVPKWVYSDYLFIGQRGVLTTRGVHYITQKIGQLANLDVCLGPHRLRHTFARAALDPKGYALNREPVPLPALKKMLGHSRIETTSIYSEFTHEDHARFLEEKGEVIINS</sequence>
<dbReference type="GO" id="GO:0007059">
    <property type="term" value="P:chromosome segregation"/>
    <property type="evidence" value="ECO:0007669"/>
    <property type="project" value="UniProtKB-KW"/>
</dbReference>
<dbReference type="AlphaFoldDB" id="A0A6N6VUF1"/>
<dbReference type="PROSITE" id="PS51898">
    <property type="entry name" value="TYR_RECOMBINASE"/>
    <property type="match status" value="1"/>
</dbReference>
<dbReference type="PANTHER" id="PTHR30349:SF81">
    <property type="entry name" value="TYROSINE RECOMBINASE XERC"/>
    <property type="match status" value="1"/>
</dbReference>
<keyword evidence="2" id="KW-0229">DNA integration</keyword>
<dbReference type="Gene3D" id="1.10.443.10">
    <property type="entry name" value="Intergrase catalytic core"/>
    <property type="match status" value="1"/>
</dbReference>
<keyword evidence="3 5" id="KW-0238">DNA-binding</keyword>
<evidence type="ECO:0000256" key="1">
    <source>
        <dbReference type="ARBA" id="ARBA00022829"/>
    </source>
</evidence>
<reference evidence="8 9" key="1">
    <citation type="submission" date="2019-10" db="EMBL/GenBank/DDBJ databases">
        <title>New species of Slilvanegrellaceae.</title>
        <authorList>
            <person name="Pitt A."/>
            <person name="Hahn M.W."/>
        </authorList>
    </citation>
    <scope>NUCLEOTIDE SEQUENCE [LARGE SCALE GENOMIC DNA]</scope>
    <source>
        <strain evidence="8 9">SP-Ram-0.45-NSY-1</strain>
    </source>
</reference>
<dbReference type="InterPro" id="IPR010998">
    <property type="entry name" value="Integrase_recombinase_N"/>
</dbReference>
<dbReference type="Pfam" id="PF00589">
    <property type="entry name" value="Phage_integrase"/>
    <property type="match status" value="1"/>
</dbReference>
<dbReference type="Gene3D" id="1.10.150.130">
    <property type="match status" value="1"/>
</dbReference>
<comment type="caution">
    <text evidence="8">The sequence shown here is derived from an EMBL/GenBank/DDBJ whole genome shotgun (WGS) entry which is preliminary data.</text>
</comment>
<dbReference type="PROSITE" id="PS51900">
    <property type="entry name" value="CB"/>
    <property type="match status" value="1"/>
</dbReference>
<dbReference type="InterPro" id="IPR044068">
    <property type="entry name" value="CB"/>
</dbReference>
<dbReference type="EMBL" id="WFLM01000003">
    <property type="protein sequence ID" value="KAB8039176.1"/>
    <property type="molecule type" value="Genomic_DNA"/>
</dbReference>
<protein>
    <submittedName>
        <fullName evidence="8">Tyrosine-type recombinase/integrase</fullName>
    </submittedName>
</protein>
<evidence type="ECO:0000256" key="2">
    <source>
        <dbReference type="ARBA" id="ARBA00022908"/>
    </source>
</evidence>
<evidence type="ECO:0000259" key="7">
    <source>
        <dbReference type="PROSITE" id="PS51900"/>
    </source>
</evidence>
<evidence type="ECO:0000256" key="5">
    <source>
        <dbReference type="PROSITE-ProRule" id="PRU01248"/>
    </source>
</evidence>
<dbReference type="Pfam" id="PF02899">
    <property type="entry name" value="Phage_int_SAM_1"/>
    <property type="match status" value="1"/>
</dbReference>
<dbReference type="InterPro" id="IPR011010">
    <property type="entry name" value="DNA_brk_join_enz"/>
</dbReference>
<dbReference type="InterPro" id="IPR013762">
    <property type="entry name" value="Integrase-like_cat_sf"/>
</dbReference>
<accession>A0A6N6VUF1</accession>
<name>A0A6N6VUF1_9BACT</name>
<dbReference type="InterPro" id="IPR002104">
    <property type="entry name" value="Integrase_catalytic"/>
</dbReference>
<dbReference type="InterPro" id="IPR050090">
    <property type="entry name" value="Tyrosine_recombinase_XerCD"/>
</dbReference>
<dbReference type="Proteomes" id="UP000437748">
    <property type="component" value="Unassembled WGS sequence"/>
</dbReference>
<gene>
    <name evidence="8" type="ORF">GCL60_09985</name>
</gene>
<dbReference type="GO" id="GO:0006310">
    <property type="term" value="P:DNA recombination"/>
    <property type="evidence" value="ECO:0007669"/>
    <property type="project" value="UniProtKB-KW"/>
</dbReference>
<dbReference type="RefSeq" id="WP_153420575.1">
    <property type="nucleotide sequence ID" value="NZ_WFLM01000003.1"/>
</dbReference>
<keyword evidence="9" id="KW-1185">Reference proteome</keyword>
<dbReference type="PANTHER" id="PTHR30349">
    <property type="entry name" value="PHAGE INTEGRASE-RELATED"/>
    <property type="match status" value="1"/>
</dbReference>
<dbReference type="InterPro" id="IPR004107">
    <property type="entry name" value="Integrase_SAM-like_N"/>
</dbReference>
<keyword evidence="4" id="KW-0233">DNA recombination</keyword>
<evidence type="ECO:0000313" key="9">
    <source>
        <dbReference type="Proteomes" id="UP000437748"/>
    </source>
</evidence>
<proteinExistence type="predicted"/>
<feature type="domain" description="Core-binding (CB)" evidence="7">
    <location>
        <begin position="2"/>
        <end position="89"/>
    </location>
</feature>
<evidence type="ECO:0000256" key="4">
    <source>
        <dbReference type="ARBA" id="ARBA00023172"/>
    </source>
</evidence>
<evidence type="ECO:0000256" key="3">
    <source>
        <dbReference type="ARBA" id="ARBA00023125"/>
    </source>
</evidence>
<dbReference type="OrthoDB" id="5291714at2"/>
<evidence type="ECO:0000259" key="6">
    <source>
        <dbReference type="PROSITE" id="PS51898"/>
    </source>
</evidence>
<dbReference type="GO" id="GO:0015074">
    <property type="term" value="P:DNA integration"/>
    <property type="evidence" value="ECO:0007669"/>
    <property type="project" value="UniProtKB-KW"/>
</dbReference>
<dbReference type="SUPFAM" id="SSF56349">
    <property type="entry name" value="DNA breaking-rejoining enzymes"/>
    <property type="match status" value="1"/>
</dbReference>
<keyword evidence="1" id="KW-0159">Chromosome partition</keyword>
<evidence type="ECO:0000313" key="8">
    <source>
        <dbReference type="EMBL" id="KAB8039176.1"/>
    </source>
</evidence>
<dbReference type="GO" id="GO:0003677">
    <property type="term" value="F:DNA binding"/>
    <property type="evidence" value="ECO:0007669"/>
    <property type="project" value="UniProtKB-UniRule"/>
</dbReference>